<dbReference type="RefSeq" id="WP_041062361.1">
    <property type="nucleotide sequence ID" value="NZ_JXAL01000016.1"/>
</dbReference>
<feature type="transmembrane region" description="Helical" evidence="7">
    <location>
        <begin position="200"/>
        <end position="221"/>
    </location>
</feature>
<reference evidence="9 10" key="1">
    <citation type="submission" date="2014-12" db="EMBL/GenBank/DDBJ databases">
        <title>Draft genome sequence of Cohnella kolymensis strain B-2846.</title>
        <authorList>
            <person name="Karlyshev A.V."/>
            <person name="Kudryashova E.B."/>
        </authorList>
    </citation>
    <scope>NUCLEOTIDE SEQUENCE [LARGE SCALE GENOMIC DNA]</scope>
    <source>
        <strain evidence="9 10">VKM B-2846</strain>
    </source>
</reference>
<keyword evidence="3" id="KW-1003">Cell membrane</keyword>
<comment type="similarity">
    <text evidence="7">Belongs to the binding-protein-dependent transport system permease family.</text>
</comment>
<feature type="transmembrane region" description="Helical" evidence="7">
    <location>
        <begin position="264"/>
        <end position="283"/>
    </location>
</feature>
<accession>A0ABR5A405</accession>
<keyword evidence="5 7" id="KW-1133">Transmembrane helix</keyword>
<dbReference type="SUPFAM" id="SSF161098">
    <property type="entry name" value="MetI-like"/>
    <property type="match status" value="1"/>
</dbReference>
<keyword evidence="2 7" id="KW-0813">Transport</keyword>
<evidence type="ECO:0000313" key="10">
    <source>
        <dbReference type="Proteomes" id="UP000054526"/>
    </source>
</evidence>
<evidence type="ECO:0000256" key="6">
    <source>
        <dbReference type="ARBA" id="ARBA00023136"/>
    </source>
</evidence>
<evidence type="ECO:0000256" key="7">
    <source>
        <dbReference type="RuleBase" id="RU363032"/>
    </source>
</evidence>
<organism evidence="9 10">
    <name type="scientific">Cohnella kolymensis</name>
    <dbReference type="NCBI Taxonomy" id="1590652"/>
    <lineage>
        <taxon>Bacteria</taxon>
        <taxon>Bacillati</taxon>
        <taxon>Bacillota</taxon>
        <taxon>Bacilli</taxon>
        <taxon>Bacillales</taxon>
        <taxon>Paenibacillaceae</taxon>
        <taxon>Cohnella</taxon>
    </lineage>
</organism>
<proteinExistence type="inferred from homology"/>
<feature type="transmembrane region" description="Helical" evidence="7">
    <location>
        <begin position="9"/>
        <end position="33"/>
    </location>
</feature>
<dbReference type="PANTHER" id="PTHR43005:SF1">
    <property type="entry name" value="SPERMIDINE_PUTRESCINE TRANSPORT SYSTEM PERMEASE PROTEIN"/>
    <property type="match status" value="1"/>
</dbReference>
<feature type="transmembrane region" description="Helical" evidence="7">
    <location>
        <begin position="102"/>
        <end position="125"/>
    </location>
</feature>
<feature type="transmembrane region" description="Helical" evidence="7">
    <location>
        <begin position="68"/>
        <end position="90"/>
    </location>
</feature>
<dbReference type="InterPro" id="IPR000515">
    <property type="entry name" value="MetI-like"/>
</dbReference>
<evidence type="ECO:0000259" key="8">
    <source>
        <dbReference type="PROSITE" id="PS50928"/>
    </source>
</evidence>
<feature type="transmembrane region" description="Helical" evidence="7">
    <location>
        <begin position="153"/>
        <end position="179"/>
    </location>
</feature>
<evidence type="ECO:0000313" key="9">
    <source>
        <dbReference type="EMBL" id="KIL35788.1"/>
    </source>
</evidence>
<feature type="domain" description="ABC transmembrane type-1" evidence="8">
    <location>
        <begin position="68"/>
        <end position="280"/>
    </location>
</feature>
<dbReference type="InterPro" id="IPR035906">
    <property type="entry name" value="MetI-like_sf"/>
</dbReference>
<evidence type="ECO:0000256" key="5">
    <source>
        <dbReference type="ARBA" id="ARBA00022989"/>
    </source>
</evidence>
<keyword evidence="4 7" id="KW-0812">Transmembrane</keyword>
<comment type="caution">
    <text evidence="9">The sequence shown here is derived from an EMBL/GenBank/DDBJ whole genome shotgun (WGS) entry which is preliminary data.</text>
</comment>
<dbReference type="PROSITE" id="PS50928">
    <property type="entry name" value="ABC_TM1"/>
    <property type="match status" value="1"/>
</dbReference>
<protein>
    <recommendedName>
        <fullName evidence="8">ABC transmembrane type-1 domain-containing protein</fullName>
    </recommendedName>
</protein>
<dbReference type="PANTHER" id="PTHR43005">
    <property type="entry name" value="BLR7065 PROTEIN"/>
    <property type="match status" value="1"/>
</dbReference>
<dbReference type="Pfam" id="PF00528">
    <property type="entry name" value="BPD_transp_1"/>
    <property type="match status" value="1"/>
</dbReference>
<dbReference type="EMBL" id="JXAL01000016">
    <property type="protein sequence ID" value="KIL35788.1"/>
    <property type="molecule type" value="Genomic_DNA"/>
</dbReference>
<comment type="subcellular location">
    <subcellularLocation>
        <location evidence="1 7">Cell membrane</location>
        <topology evidence="1 7">Multi-pass membrane protein</topology>
    </subcellularLocation>
</comment>
<evidence type="ECO:0000256" key="3">
    <source>
        <dbReference type="ARBA" id="ARBA00022475"/>
    </source>
</evidence>
<dbReference type="Gene3D" id="1.10.3720.10">
    <property type="entry name" value="MetI-like"/>
    <property type="match status" value="1"/>
</dbReference>
<gene>
    <name evidence="9" type="ORF">SD71_10260</name>
</gene>
<name>A0ABR5A405_9BACL</name>
<evidence type="ECO:0000256" key="4">
    <source>
        <dbReference type="ARBA" id="ARBA00022692"/>
    </source>
</evidence>
<evidence type="ECO:0000256" key="1">
    <source>
        <dbReference type="ARBA" id="ARBA00004651"/>
    </source>
</evidence>
<keyword evidence="10" id="KW-1185">Reference proteome</keyword>
<keyword evidence="6 7" id="KW-0472">Membrane</keyword>
<dbReference type="CDD" id="cd06261">
    <property type="entry name" value="TM_PBP2"/>
    <property type="match status" value="1"/>
</dbReference>
<dbReference type="Proteomes" id="UP000054526">
    <property type="component" value="Unassembled WGS sequence"/>
</dbReference>
<evidence type="ECO:0000256" key="2">
    <source>
        <dbReference type="ARBA" id="ARBA00022448"/>
    </source>
</evidence>
<sequence length="291" mass="32767">MLSEKRKSFLIFFLPSMIVLAATVLYPLIYALFMSFTDSSLKRRGLGDFIGLDNYIRIFHDTHFIGSVWTTTVFTVLVVTLEFVFGFIVALMLNRIRFGKKIFFTIIIIPMLITPVAVGLIWRLLLHPDLGIVNYMLSLFGVEGHAWLGDSSLAMFTVVMIDIWHQVPFMILLLLAGLVSMPSEPYEAAKIDGAGRLQTFWTITVPLMKETIIVAILFRAITAIKTYDLIFVLTKGGPGTTTEVISYHIYKQAYTFLDTGYASAMSYLLLLVILLLSIAFIRVSRGKPQAQ</sequence>